<gene>
    <name evidence="1" type="ORF">EIB74_04115</name>
</gene>
<dbReference type="EMBL" id="CP034161">
    <property type="protein sequence ID" value="AZI39193.1"/>
    <property type="molecule type" value="Genomic_DNA"/>
</dbReference>
<dbReference type="Proteomes" id="UP000281810">
    <property type="component" value="Chromosome"/>
</dbReference>
<dbReference type="AlphaFoldDB" id="A0A3G8Y2R6"/>
<dbReference type="RefSeq" id="WP_124801469.1">
    <property type="nucleotide sequence ID" value="NZ_CP034161.1"/>
</dbReference>
<accession>A0A3G8Y2R6</accession>
<reference evidence="2" key="1">
    <citation type="submission" date="2018-11" db="EMBL/GenBank/DDBJ databases">
        <title>Proposal to divide the Flavobacteriaceae and reorganize its genera based on Amino Acid Identity values calculated from whole genome sequences.</title>
        <authorList>
            <person name="Nicholson A.C."/>
            <person name="Gulvik C.A."/>
            <person name="Whitney A.M."/>
            <person name="Humrighouse B.W."/>
            <person name="Bell M."/>
            <person name="Holmes B."/>
            <person name="Steigerwalt A.B."/>
            <person name="Villarma A."/>
            <person name="Sheth M."/>
            <person name="Batra D."/>
            <person name="Pryor J."/>
            <person name="Bernardet J.-F."/>
            <person name="Hugo C."/>
            <person name="Kampfer P."/>
            <person name="Newman J.D."/>
            <person name="McQuiston J.R."/>
        </authorList>
    </citation>
    <scope>NUCLEOTIDE SEQUENCE [LARGE SCALE GENOMIC DNA]</scope>
    <source>
        <strain evidence="2">F5649</strain>
    </source>
</reference>
<evidence type="ECO:0000313" key="1">
    <source>
        <dbReference type="EMBL" id="AZI39193.1"/>
    </source>
</evidence>
<protein>
    <submittedName>
        <fullName evidence="1">Uncharacterized protein</fullName>
    </submittedName>
</protein>
<organism evidence="1 2">
    <name type="scientific">Epilithonimonas vandammei</name>
    <dbReference type="NCBI Taxonomy" id="2487072"/>
    <lineage>
        <taxon>Bacteria</taxon>
        <taxon>Pseudomonadati</taxon>
        <taxon>Bacteroidota</taxon>
        <taxon>Flavobacteriia</taxon>
        <taxon>Flavobacteriales</taxon>
        <taxon>Weeksellaceae</taxon>
        <taxon>Chryseobacterium group</taxon>
        <taxon>Epilithonimonas</taxon>
    </lineage>
</organism>
<sequence length="218" mass="26259">MYKKFLLLISVLLLLTNCKKDEIDCQKQFYDLYTKRYSLWIAMDKNEILSNDNFTEKEYNALKNNINDSLQITVDCALKNDRKNEILYLYKMKQLFLSNQLKEVSPFLKTVDKNIVKEDIYFQLSLFDVLCKELLLNRIQIKEYTNLQKYYYQKLNVQYKDRAIKEFLNYLINDNIEDFKKDMKKKYPNSSSMSLENESNRQSIIKEIMVRGDNLVFD</sequence>
<keyword evidence="2" id="KW-1185">Reference proteome</keyword>
<name>A0A3G8Y2R6_9FLAO</name>
<evidence type="ECO:0000313" key="2">
    <source>
        <dbReference type="Proteomes" id="UP000281810"/>
    </source>
</evidence>
<proteinExistence type="predicted"/>